<dbReference type="FunFam" id="3.40.50.300:FF:001471">
    <property type="entry name" value="P-loop containing nucleoside triphosphate hydrolase protein"/>
    <property type="match status" value="1"/>
</dbReference>
<dbReference type="InterPro" id="IPR003439">
    <property type="entry name" value="ABC_transporter-like_ATP-bd"/>
</dbReference>
<feature type="compositionally biased region" description="Polar residues" evidence="9">
    <location>
        <begin position="1"/>
        <end position="28"/>
    </location>
</feature>
<keyword evidence="14" id="KW-1185">Reference proteome</keyword>
<accession>A0AAD6UCA3</accession>
<evidence type="ECO:0000256" key="7">
    <source>
        <dbReference type="ARBA" id="ARBA00022989"/>
    </source>
</evidence>
<feature type="domain" description="ABC transporter" evidence="11">
    <location>
        <begin position="1224"/>
        <end position="1460"/>
    </location>
</feature>
<dbReference type="GO" id="GO:0015421">
    <property type="term" value="F:ABC-type oligopeptide transporter activity"/>
    <property type="evidence" value="ECO:0007669"/>
    <property type="project" value="TreeGrafter"/>
</dbReference>
<feature type="transmembrane region" description="Helical" evidence="10">
    <location>
        <begin position="1019"/>
        <end position="1043"/>
    </location>
</feature>
<keyword evidence="4 10" id="KW-0812">Transmembrane</keyword>
<feature type="region of interest" description="Disordered" evidence="9">
    <location>
        <begin position="753"/>
        <end position="795"/>
    </location>
</feature>
<evidence type="ECO:0000256" key="9">
    <source>
        <dbReference type="SAM" id="MobiDB-lite"/>
    </source>
</evidence>
<dbReference type="InterPro" id="IPR017871">
    <property type="entry name" value="ABC_transporter-like_CS"/>
</dbReference>
<dbReference type="PANTHER" id="PTHR43394">
    <property type="entry name" value="ATP-DEPENDENT PERMEASE MDL1, MITOCHONDRIAL"/>
    <property type="match status" value="1"/>
</dbReference>
<evidence type="ECO:0000256" key="1">
    <source>
        <dbReference type="ARBA" id="ARBA00004651"/>
    </source>
</evidence>
<dbReference type="Gene3D" id="1.20.1560.10">
    <property type="entry name" value="ABC transporter type 1, transmembrane domain"/>
    <property type="match status" value="2"/>
</dbReference>
<gene>
    <name evidence="13" type="ORF">B0H15DRAFT_878953</name>
</gene>
<dbReference type="Pfam" id="PF00664">
    <property type="entry name" value="ABC_membrane"/>
    <property type="match status" value="2"/>
</dbReference>
<feature type="transmembrane region" description="Helical" evidence="10">
    <location>
        <begin position="1049"/>
        <end position="1071"/>
    </location>
</feature>
<comment type="caution">
    <text evidence="13">The sequence shown here is derived from an EMBL/GenBank/DDBJ whole genome shotgun (WGS) entry which is preliminary data.</text>
</comment>
<evidence type="ECO:0000256" key="6">
    <source>
        <dbReference type="ARBA" id="ARBA00022840"/>
    </source>
</evidence>
<dbReference type="Pfam" id="PF00005">
    <property type="entry name" value="ABC_tran"/>
    <property type="match status" value="2"/>
</dbReference>
<keyword evidence="13" id="KW-0378">Hydrolase</keyword>
<evidence type="ECO:0000259" key="12">
    <source>
        <dbReference type="PROSITE" id="PS50929"/>
    </source>
</evidence>
<reference evidence="13" key="1">
    <citation type="submission" date="2023-03" db="EMBL/GenBank/DDBJ databases">
        <title>Massive genome expansion in bonnet fungi (Mycena s.s.) driven by repeated elements and novel gene families across ecological guilds.</title>
        <authorList>
            <consortium name="Lawrence Berkeley National Laboratory"/>
            <person name="Harder C.B."/>
            <person name="Miyauchi S."/>
            <person name="Viragh M."/>
            <person name="Kuo A."/>
            <person name="Thoen E."/>
            <person name="Andreopoulos B."/>
            <person name="Lu D."/>
            <person name="Skrede I."/>
            <person name="Drula E."/>
            <person name="Henrissat B."/>
            <person name="Morin E."/>
            <person name="Kohler A."/>
            <person name="Barry K."/>
            <person name="LaButti K."/>
            <person name="Morin E."/>
            <person name="Salamov A."/>
            <person name="Lipzen A."/>
            <person name="Mereny Z."/>
            <person name="Hegedus B."/>
            <person name="Baldrian P."/>
            <person name="Stursova M."/>
            <person name="Weitz H."/>
            <person name="Taylor A."/>
            <person name="Grigoriev I.V."/>
            <person name="Nagy L.G."/>
            <person name="Martin F."/>
            <person name="Kauserud H."/>
        </authorList>
    </citation>
    <scope>NUCLEOTIDE SEQUENCE</scope>
    <source>
        <strain evidence="13">CBHHK173m</strain>
    </source>
</reference>
<feature type="transmembrane region" description="Helical" evidence="10">
    <location>
        <begin position="1133"/>
        <end position="1156"/>
    </location>
</feature>
<feature type="transmembrane region" description="Helical" evidence="10">
    <location>
        <begin position="946"/>
        <end position="967"/>
    </location>
</feature>
<feature type="transmembrane region" description="Helical" evidence="10">
    <location>
        <begin position="904"/>
        <end position="926"/>
    </location>
</feature>
<dbReference type="PROSITE" id="PS50929">
    <property type="entry name" value="ABC_TM1F"/>
    <property type="match status" value="2"/>
</dbReference>
<feature type="transmembrane region" description="Helical" evidence="10">
    <location>
        <begin position="319"/>
        <end position="340"/>
    </location>
</feature>
<dbReference type="GO" id="GO:0090374">
    <property type="term" value="P:oligopeptide export from mitochondrion"/>
    <property type="evidence" value="ECO:0007669"/>
    <property type="project" value="TreeGrafter"/>
</dbReference>
<protein>
    <submittedName>
        <fullName evidence="13">P-loop containing nucleoside triphosphate hydrolase protein</fullName>
    </submittedName>
</protein>
<feature type="compositionally biased region" description="Basic residues" evidence="9">
    <location>
        <begin position="842"/>
        <end position="856"/>
    </location>
</feature>
<dbReference type="SUPFAM" id="SSF90123">
    <property type="entry name" value="ABC transporter transmembrane region"/>
    <property type="match status" value="2"/>
</dbReference>
<evidence type="ECO:0000313" key="13">
    <source>
        <dbReference type="EMBL" id="KAJ7097851.1"/>
    </source>
</evidence>
<dbReference type="CDD" id="cd18578">
    <property type="entry name" value="ABC_6TM_Pgp_ABCB1_D2_like"/>
    <property type="match status" value="1"/>
</dbReference>
<keyword evidence="5" id="KW-0547">Nucleotide-binding</keyword>
<feature type="domain" description="ABC transporter" evidence="11">
    <location>
        <begin position="439"/>
        <end position="677"/>
    </location>
</feature>
<dbReference type="PROSITE" id="PS00211">
    <property type="entry name" value="ABC_TRANSPORTER_1"/>
    <property type="match status" value="1"/>
</dbReference>
<evidence type="ECO:0000256" key="8">
    <source>
        <dbReference type="ARBA" id="ARBA00023136"/>
    </source>
</evidence>
<dbReference type="GO" id="GO:0005886">
    <property type="term" value="C:plasma membrane"/>
    <property type="evidence" value="ECO:0007669"/>
    <property type="project" value="UniProtKB-SubCell"/>
</dbReference>
<evidence type="ECO:0000256" key="4">
    <source>
        <dbReference type="ARBA" id="ARBA00022692"/>
    </source>
</evidence>
<evidence type="ECO:0000256" key="5">
    <source>
        <dbReference type="ARBA" id="ARBA00022741"/>
    </source>
</evidence>
<keyword evidence="2" id="KW-0813">Transport</keyword>
<dbReference type="PROSITE" id="PS50893">
    <property type="entry name" value="ABC_TRANSPORTER_2"/>
    <property type="match status" value="2"/>
</dbReference>
<keyword evidence="8 10" id="KW-0472">Membrane</keyword>
<feature type="transmembrane region" description="Helical" evidence="10">
    <location>
        <begin position="117"/>
        <end position="148"/>
    </location>
</feature>
<comment type="subcellular location">
    <subcellularLocation>
        <location evidence="1">Cell membrane</location>
        <topology evidence="1">Multi-pass membrane protein</topology>
    </subcellularLocation>
</comment>
<evidence type="ECO:0000259" key="11">
    <source>
        <dbReference type="PROSITE" id="PS50893"/>
    </source>
</evidence>
<dbReference type="GO" id="GO:0005743">
    <property type="term" value="C:mitochondrial inner membrane"/>
    <property type="evidence" value="ECO:0007669"/>
    <property type="project" value="TreeGrafter"/>
</dbReference>
<feature type="compositionally biased region" description="Basic and acidic residues" evidence="9">
    <location>
        <begin position="829"/>
        <end position="838"/>
    </location>
</feature>
<dbReference type="InterPro" id="IPR011527">
    <property type="entry name" value="ABC1_TM_dom"/>
</dbReference>
<evidence type="ECO:0000256" key="10">
    <source>
        <dbReference type="SAM" id="Phobius"/>
    </source>
</evidence>
<dbReference type="SMART" id="SM00382">
    <property type="entry name" value="AAA"/>
    <property type="match status" value="2"/>
</dbReference>
<dbReference type="EMBL" id="JARJCN010000009">
    <property type="protein sequence ID" value="KAJ7097851.1"/>
    <property type="molecule type" value="Genomic_DNA"/>
</dbReference>
<evidence type="ECO:0000256" key="3">
    <source>
        <dbReference type="ARBA" id="ARBA00022475"/>
    </source>
</evidence>
<keyword evidence="7 10" id="KW-1133">Transmembrane helix</keyword>
<dbReference type="InterPro" id="IPR036640">
    <property type="entry name" value="ABC1_TM_sf"/>
</dbReference>
<dbReference type="Proteomes" id="UP001222325">
    <property type="component" value="Unassembled WGS sequence"/>
</dbReference>
<evidence type="ECO:0000313" key="14">
    <source>
        <dbReference type="Proteomes" id="UP001222325"/>
    </source>
</evidence>
<dbReference type="FunFam" id="3.40.50.300:FF:000221">
    <property type="entry name" value="Multidrug ABC transporter ATP-binding protein"/>
    <property type="match status" value="1"/>
</dbReference>
<dbReference type="CDD" id="cd18577">
    <property type="entry name" value="ABC_6TM_Pgp_ABCB1_D1_like"/>
    <property type="match status" value="1"/>
</dbReference>
<feature type="region of interest" description="Disordered" evidence="9">
    <location>
        <begin position="824"/>
        <end position="856"/>
    </location>
</feature>
<evidence type="ECO:0000256" key="2">
    <source>
        <dbReference type="ARBA" id="ARBA00022448"/>
    </source>
</evidence>
<organism evidence="13 14">
    <name type="scientific">Mycena belliarum</name>
    <dbReference type="NCBI Taxonomy" id="1033014"/>
    <lineage>
        <taxon>Eukaryota</taxon>
        <taxon>Fungi</taxon>
        <taxon>Dikarya</taxon>
        <taxon>Basidiomycota</taxon>
        <taxon>Agaricomycotina</taxon>
        <taxon>Agaricomycetes</taxon>
        <taxon>Agaricomycetidae</taxon>
        <taxon>Agaricales</taxon>
        <taxon>Marasmiineae</taxon>
        <taxon>Mycenaceae</taxon>
        <taxon>Mycena</taxon>
    </lineage>
</organism>
<name>A0AAD6UCA3_9AGAR</name>
<feature type="domain" description="ABC transmembrane type-1" evidence="12">
    <location>
        <begin position="906"/>
        <end position="1191"/>
    </location>
</feature>
<dbReference type="InterPro" id="IPR027417">
    <property type="entry name" value="P-loop_NTPase"/>
</dbReference>
<proteinExistence type="predicted"/>
<dbReference type="SUPFAM" id="SSF52540">
    <property type="entry name" value="P-loop containing nucleoside triphosphate hydrolases"/>
    <property type="match status" value="2"/>
</dbReference>
<dbReference type="InterPro" id="IPR039421">
    <property type="entry name" value="Type_1_exporter"/>
</dbReference>
<dbReference type="GO" id="GO:0005524">
    <property type="term" value="F:ATP binding"/>
    <property type="evidence" value="ECO:0007669"/>
    <property type="project" value="UniProtKB-KW"/>
</dbReference>
<dbReference type="GO" id="GO:0016887">
    <property type="term" value="F:ATP hydrolysis activity"/>
    <property type="evidence" value="ECO:0007669"/>
    <property type="project" value="InterPro"/>
</dbReference>
<dbReference type="Gene3D" id="3.40.50.300">
    <property type="entry name" value="P-loop containing nucleotide triphosphate hydrolases"/>
    <property type="match status" value="2"/>
</dbReference>
<feature type="transmembrane region" description="Helical" evidence="10">
    <location>
        <begin position="1162"/>
        <end position="1185"/>
    </location>
</feature>
<keyword evidence="6" id="KW-0067">ATP-binding</keyword>
<sequence length="1464" mass="159750">MPRPSSLTVDTQSRPYDSPRSSFSTESKLSPVDDHHPQESCPPSQPPPTNAPAPSLRLLFSLIPRRQRLLLLAPAIASSLVAGAIAPFMTLVIGQAFDAFAKFPLTPSPPQSAKDALLHSMATAAFELIGLAVGSVALSSVMSSLWIWTGEHNVMALRKRVYAAVTQKDMVWFDTKMGAEGSIQSAEDHAPLGAGGLMAKFTRDTDDVREASSLAAGRLVQYMTTCLTCLALGFMRSWALTLVILSAVPVLMVIQALSQIFAGPLLNVERSTTATAATHVDRAVTAISTVKAFNAEQYEHTTLSAACERMSIASKKLNAVWGLTSGLSQFVMMGMFVQGFWFGSKLVRDGKIGPGDVMAVFWACLIATSNLQMCIPQFIVLAKGKFAMVSLLTLTDNNDDDFDDVPLTFNLTSPSTRSFPKRPNHNLRKIRPARCAGEFALHNITFAYPSRPTVSVLQDVTLFLPAYETTFIVGSSGSGKSTIAHLLLGMYTPQVGQIQLDDQDIKFVDEKWRRLHVAGVEQGCILFDMSVFDNVALGAGGRPVTQDEVQQACISALMHEFVRDLPAGYDTMLGTSGASLSGGQKQRLAIARARLRNPTVLILDEATSALDPTSRILVFEAIKRWRKNKTTIVITHDLSQIGSSDFVYVLKDGRVVEQGYRYDLETTLGEFNNMMVSQGATGGYLPEKDIDVLAQPLSARRAYSPILEEDEKQEPSFASRSSIAITTAFGHWMFDVVADLTAAVPKPLPSAVVRSEDRMSQITSSEAPIVPGLELPRQRRRSSVYEPPVPPSPAVTVSTRRFSLQFTPTSTVFSFNSNAHLLEDQPAETDEKALERRGTQASRRRQPTRKSTTRVRGRWDDAKVLPMTNIQVDSNEPAPETVASPPSMWQLVRAVYPTVPNKPVVFLGVLVCLISGAMTPIFSFLLSRLFYGVATGAHDSHTINMYGFIVLSTAALDGIFIGLKYFIMETTSMSWITKVRKSCFKLVLAQDKKWFDKSENSPVRLVQVLIKDGDDARNLIAVVLGQLAVVTSMLGVGLIWALVVGWQLTLVGFAIAPVFAVAMALQTGLVAKCELRNKRAREDVAQGYYEAISNIRGIRSMGFESVFRKQFDAASDRALATGVKGAFVEGCTYGVASGLIYLAEALLFYVGAVLMARGTYSYLQMVQVMNLVVFTVTIGSQLMAFTQKIAKSVQATRDINELLHLSTKTDESSGIMCPPLDGNITFQNVQFAYPERAEVPVLKSINLEIRDSECVAIVGASGSGKSTIAALLQRLYEPQGGKIFVGLHELRSTNVAHLRHNVSVVSQNPNLFDATITENISYGNVDLTFADVRRAAEAANVHDFIMSLPHGYDTLVGENAALISGGQAQRLQIARALARPSKILILDECTSALDPANQAVVLETIRHAKIGRTTVMVTHKLPVMQMCDRILVVHEGRIAEQGTYEQLMQRKGIFAQLASGGEWE</sequence>
<feature type="domain" description="ABC transmembrane type-1" evidence="12">
    <location>
        <begin position="75"/>
        <end position="383"/>
    </location>
</feature>
<dbReference type="InterPro" id="IPR003593">
    <property type="entry name" value="AAA+_ATPase"/>
</dbReference>
<keyword evidence="3" id="KW-1003">Cell membrane</keyword>
<feature type="transmembrane region" description="Helical" evidence="10">
    <location>
        <begin position="360"/>
        <end position="382"/>
    </location>
</feature>
<feature type="region of interest" description="Disordered" evidence="9">
    <location>
        <begin position="1"/>
        <end position="51"/>
    </location>
</feature>
<feature type="transmembrane region" description="Helical" evidence="10">
    <location>
        <begin position="69"/>
        <end position="97"/>
    </location>
</feature>
<dbReference type="PANTHER" id="PTHR43394:SF15">
    <property type="entry name" value="ALPHA-FACTOR-TRANSPORTING ATPASE"/>
    <property type="match status" value="1"/>
</dbReference>